<keyword evidence="3" id="KW-1185">Reference proteome</keyword>
<accession>A0ABW8I654</accession>
<evidence type="ECO:0000256" key="1">
    <source>
        <dbReference type="SAM" id="Coils"/>
    </source>
</evidence>
<dbReference type="Pfam" id="PF11068">
    <property type="entry name" value="YlqD"/>
    <property type="match status" value="1"/>
</dbReference>
<dbReference type="Proteomes" id="UP001619911">
    <property type="component" value="Unassembled WGS sequence"/>
</dbReference>
<evidence type="ECO:0000313" key="2">
    <source>
        <dbReference type="EMBL" id="MFK2824972.1"/>
    </source>
</evidence>
<keyword evidence="1" id="KW-0175">Coiled coil</keyword>
<gene>
    <name evidence="2" type="ORF">QYG89_04640</name>
</gene>
<organism evidence="2 3">
    <name type="scientific">Bacillus lumedeiriae</name>
    <dbReference type="NCBI Taxonomy" id="3058829"/>
    <lineage>
        <taxon>Bacteria</taxon>
        <taxon>Bacillati</taxon>
        <taxon>Bacillota</taxon>
        <taxon>Bacilli</taxon>
        <taxon>Bacillales</taxon>
        <taxon>Bacillaceae</taxon>
        <taxon>Bacillus</taxon>
    </lineage>
</organism>
<reference evidence="2 3" key="1">
    <citation type="submission" date="2023-07" db="EMBL/GenBank/DDBJ databases">
        <title>Bacillus lucianemedeirus sp. nov, a new species isolated from an immunobiological production facility.</title>
        <authorList>
            <person name="Costa L.V."/>
            <person name="Miranda R.V.S.L."/>
            <person name="Brandao M.L.L."/>
            <person name="Reis C.M.F."/>
            <person name="Frazao A.M."/>
            <person name="Cruz F.V."/>
            <person name="Baio P.V.P."/>
            <person name="Veras J.F.C."/>
            <person name="Ramos J.N."/>
            <person name="Vieira V."/>
        </authorList>
    </citation>
    <scope>NUCLEOTIDE SEQUENCE [LARGE SCALE GENOMIC DNA]</scope>
    <source>
        <strain evidence="2 3">B190/17</strain>
    </source>
</reference>
<evidence type="ECO:0000313" key="3">
    <source>
        <dbReference type="Proteomes" id="UP001619911"/>
    </source>
</evidence>
<sequence length="126" mass="15102">MQILRTVIVKQILTETMKQSLFSSYQDKKRQLEKEYEQLRFELKKAERLQQNSRQQTVSFYEKEMKQRLQKIKNVDFQQSQLELLPLGSELKEKELQTLVDINVGDQWEEAEKTIVIKDGIVIEIR</sequence>
<dbReference type="InterPro" id="IPR021297">
    <property type="entry name" value="YlqD"/>
</dbReference>
<dbReference type="Gene3D" id="6.10.140.1110">
    <property type="match status" value="1"/>
</dbReference>
<feature type="coiled-coil region" evidence="1">
    <location>
        <begin position="22"/>
        <end position="56"/>
    </location>
</feature>
<comment type="caution">
    <text evidence="2">The sequence shown here is derived from an EMBL/GenBank/DDBJ whole genome shotgun (WGS) entry which is preliminary data.</text>
</comment>
<dbReference type="RefSeq" id="WP_404315062.1">
    <property type="nucleotide sequence ID" value="NZ_JAUIYO010000002.1"/>
</dbReference>
<dbReference type="EMBL" id="JAUIYO010000002">
    <property type="protein sequence ID" value="MFK2824972.1"/>
    <property type="molecule type" value="Genomic_DNA"/>
</dbReference>
<proteinExistence type="predicted"/>
<name>A0ABW8I654_9BACI</name>
<protein>
    <submittedName>
        <fullName evidence="2">YlqD family protein</fullName>
    </submittedName>
</protein>